<dbReference type="EMBL" id="CP001659">
    <property type="protein sequence ID" value="ACT33615.1"/>
    <property type="molecule type" value="Genomic_DNA"/>
</dbReference>
<gene>
    <name evidence="1" type="ORF">CLG_0003</name>
</gene>
<dbReference type="Proteomes" id="UP000006160">
    <property type="component" value="Plasmid pCLG1"/>
</dbReference>
<sequence>MINLTYGLPYMAKYNYYDNNVYVIGKTKVTHEFENKIKLLHPHFPL</sequence>
<evidence type="ECO:0000313" key="2">
    <source>
        <dbReference type="Proteomes" id="UP000006160"/>
    </source>
</evidence>
<protein>
    <submittedName>
        <fullName evidence="1">Uncharacterized protein</fullName>
    </submittedName>
</protein>
<dbReference type="RefSeq" id="WP_003377824.1">
    <property type="nucleotide sequence ID" value="NC_012946.1"/>
</dbReference>
<accession>A0A9N7AQN8</accession>
<organism evidence="1 2">
    <name type="scientific">Clostridium botulinum D str. 1873</name>
    <dbReference type="NCBI Taxonomy" id="592027"/>
    <lineage>
        <taxon>Bacteria</taxon>
        <taxon>Bacillati</taxon>
        <taxon>Bacillota</taxon>
        <taxon>Clostridia</taxon>
        <taxon>Eubacteriales</taxon>
        <taxon>Clostridiaceae</taxon>
        <taxon>Clostridium</taxon>
    </lineage>
</organism>
<reference evidence="1 2" key="1">
    <citation type="submission" date="2009-06" db="EMBL/GenBank/DDBJ databases">
        <authorList>
            <person name="Shrivastava S."/>
            <person name="Brinkac L.B."/>
            <person name="Brown J.L."/>
            <person name="Bruce D.B."/>
            <person name="Detter C."/>
            <person name="Green L.D."/>
            <person name="Munk C.A."/>
            <person name="Rogers Y.C."/>
            <person name="Tapia R."/>
            <person name="Saunders E.S."/>
            <person name="Sims D.R."/>
            <person name="Smith L.A."/>
            <person name="Smith T.J."/>
            <person name="Sutton G."/>
            <person name="Brettin T."/>
        </authorList>
    </citation>
    <scope>NUCLEOTIDE SEQUENCE [LARGE SCALE GENOMIC DNA]</scope>
    <source>
        <strain evidence="2">D str. 1873</strain>
        <plasmid evidence="1 2">pCLG1</plasmid>
    </source>
</reference>
<dbReference type="AlphaFoldDB" id="A0A9N7AQN8"/>
<name>A0A9N7AQN8_CLOBO</name>
<geneLocation type="plasmid" evidence="1 2">
    <name>pCLG1</name>
</geneLocation>
<proteinExistence type="predicted"/>
<keyword evidence="1" id="KW-0614">Plasmid</keyword>
<evidence type="ECO:0000313" key="1">
    <source>
        <dbReference type="EMBL" id="ACT33615.1"/>
    </source>
</evidence>